<dbReference type="EMBL" id="CAKLCB010000205">
    <property type="protein sequence ID" value="CAH0516724.1"/>
    <property type="molecule type" value="Genomic_DNA"/>
</dbReference>
<keyword evidence="2 5" id="KW-0732">Signal</keyword>
<keyword evidence="9" id="KW-1185">Reference proteome</keyword>
<evidence type="ECO:0008006" key="10">
    <source>
        <dbReference type="Google" id="ProtNLM"/>
    </source>
</evidence>
<evidence type="ECO:0000256" key="1">
    <source>
        <dbReference type="ARBA" id="ARBA00004240"/>
    </source>
</evidence>
<gene>
    <name evidence="8" type="ORF">PBS001_LOCUS3369</name>
</gene>
<dbReference type="Pfam" id="PF07915">
    <property type="entry name" value="PRKCSH"/>
    <property type="match status" value="1"/>
</dbReference>
<accession>A0ABN8CV70</accession>
<name>A0ABN8CV70_9STRA</name>
<feature type="domain" description="CULT" evidence="6">
    <location>
        <begin position="47"/>
        <end position="170"/>
    </location>
</feature>
<evidence type="ECO:0000313" key="8">
    <source>
        <dbReference type="EMBL" id="CAH0516724.1"/>
    </source>
</evidence>
<dbReference type="Proteomes" id="UP001158986">
    <property type="component" value="Unassembled WGS sequence"/>
</dbReference>
<evidence type="ECO:0000256" key="3">
    <source>
        <dbReference type="ARBA" id="ARBA00022824"/>
    </source>
</evidence>
<evidence type="ECO:0000256" key="4">
    <source>
        <dbReference type="ARBA" id="ARBA00023157"/>
    </source>
</evidence>
<dbReference type="InterPro" id="IPR045149">
    <property type="entry name" value="OS-9-like"/>
</dbReference>
<reference evidence="8 9" key="1">
    <citation type="submission" date="2021-11" db="EMBL/GenBank/DDBJ databases">
        <authorList>
            <person name="Islam A."/>
            <person name="Islam S."/>
            <person name="Flora M.S."/>
            <person name="Rahman M."/>
            <person name="Ziaur R.M."/>
            <person name="Epstein J.H."/>
            <person name="Hassan M."/>
            <person name="Klassen M."/>
            <person name="Woodard K."/>
            <person name="Webb A."/>
            <person name="Webby R.J."/>
            <person name="El Zowalaty M.E."/>
        </authorList>
    </citation>
    <scope>NUCLEOTIDE SEQUENCE [LARGE SCALE GENOMIC DNA]</scope>
    <source>
        <strain evidence="8">Pbs1</strain>
    </source>
</reference>
<comment type="caution">
    <text evidence="8">The sequence shown here is derived from an EMBL/GenBank/DDBJ whole genome shotgun (WGS) entry which is preliminary data.</text>
</comment>
<dbReference type="PROSITE" id="PS51788">
    <property type="entry name" value="CULT"/>
    <property type="match status" value="1"/>
</dbReference>
<dbReference type="Gene3D" id="2.170.150.20">
    <property type="entry name" value="Peptide methionine sulfoxide reductase"/>
    <property type="match status" value="1"/>
</dbReference>
<organism evidence="8 9">
    <name type="scientific">Peronospora belbahrii</name>
    <dbReference type="NCBI Taxonomy" id="622444"/>
    <lineage>
        <taxon>Eukaryota</taxon>
        <taxon>Sar</taxon>
        <taxon>Stramenopiles</taxon>
        <taxon>Oomycota</taxon>
        <taxon>Peronosporomycetes</taxon>
        <taxon>Peronosporales</taxon>
        <taxon>Peronosporaceae</taxon>
        <taxon>Peronospora</taxon>
    </lineage>
</organism>
<evidence type="ECO:0000259" key="6">
    <source>
        <dbReference type="PROSITE" id="PS51788"/>
    </source>
</evidence>
<dbReference type="Gene3D" id="2.70.130.10">
    <property type="entry name" value="Mannose-6-phosphate receptor binding domain"/>
    <property type="match status" value="1"/>
</dbReference>
<comment type="subcellular location">
    <subcellularLocation>
        <location evidence="1">Endoplasmic reticulum</location>
    </subcellularLocation>
</comment>
<feature type="signal peptide" evidence="5">
    <location>
        <begin position="1"/>
        <end position="21"/>
    </location>
</feature>
<dbReference type="InterPro" id="IPR034750">
    <property type="entry name" value="CULT"/>
</dbReference>
<dbReference type="PANTHER" id="PTHR15414:SF0">
    <property type="entry name" value="ENDOPLASMIC RETICULUM LECTIN 1"/>
    <property type="match status" value="1"/>
</dbReference>
<evidence type="ECO:0000259" key="7">
    <source>
        <dbReference type="PROSITE" id="PS51914"/>
    </source>
</evidence>
<evidence type="ECO:0000313" key="9">
    <source>
        <dbReference type="Proteomes" id="UP001158986"/>
    </source>
</evidence>
<keyword evidence="3" id="KW-0256">Endoplasmic reticulum</keyword>
<evidence type="ECO:0000256" key="5">
    <source>
        <dbReference type="SAM" id="SignalP"/>
    </source>
</evidence>
<dbReference type="PROSITE" id="PS51914">
    <property type="entry name" value="MRH"/>
    <property type="match status" value="1"/>
</dbReference>
<dbReference type="InterPro" id="IPR009011">
    <property type="entry name" value="Man6P_isomerase_rcpt-bd_dom_sf"/>
</dbReference>
<dbReference type="InterPro" id="IPR012913">
    <property type="entry name" value="OS9-like_dom"/>
</dbReference>
<keyword evidence="4" id="KW-1015">Disulfide bond</keyword>
<feature type="domain" description="MRH" evidence="7">
    <location>
        <begin position="190"/>
        <end position="304"/>
    </location>
</feature>
<protein>
    <recommendedName>
        <fullName evidence="10">Protein OS-9 homolog</fullName>
    </recommendedName>
</protein>
<proteinExistence type="predicted"/>
<evidence type="ECO:0000256" key="2">
    <source>
        <dbReference type="ARBA" id="ARBA00022729"/>
    </source>
</evidence>
<sequence>MPRNVFVVLGLFYMAFVAVKAIVEQHNGDVARNVDEHDIDIEWESDDVIVRCRSCGAPVAYKSDFIDLHDTSKAVESRHEPILGDNVQLYTFVDHNREEFELAGFTEVLGLERSGFSKKATMFDDYSWRDISCSECKKPIGRVFYHEKVKECINTQLMESITTNRASEKSLPSTTKVASKAEIVRKELEGQCLTTVISWWTYEVCYGQEVRQYHEESDGSRSGEWSMGVFVPERRKTDADADATGVVQRFAGGQHCDENGKLRSTIVVYTCCQSRPNEVMIEKVGEPSLCKYLIRVCVPSLCDTEPDEEHDSDENEWTIESCKEQFEATHDHAKLPSTFTTLRWSSVILEDSSELDWSRWMQFASHG</sequence>
<dbReference type="PANTHER" id="PTHR15414">
    <property type="entry name" value="OS-9-RELATED"/>
    <property type="match status" value="1"/>
</dbReference>
<feature type="chain" id="PRO_5045901443" description="Protein OS-9 homolog" evidence="5">
    <location>
        <begin position="22"/>
        <end position="367"/>
    </location>
</feature>
<dbReference type="InterPro" id="IPR044865">
    <property type="entry name" value="MRH_dom"/>
</dbReference>